<comment type="similarity">
    <text evidence="2">Belongs to the PpiC/parvulin rotamase family.</text>
</comment>
<reference evidence="11 12" key="1">
    <citation type="journal article" date="2017" name="Nat. Commun.">
        <title>In situ click chemistry generation of cyclooxygenase-2 inhibitors.</title>
        <authorList>
            <person name="Bhardwaj A."/>
            <person name="Kaur J."/>
            <person name="Wuest M."/>
            <person name="Wuest F."/>
        </authorList>
    </citation>
    <scope>NUCLEOTIDE SEQUENCE [LARGE SCALE GENOMIC DNA]</scope>
    <source>
        <strain evidence="11">S2_012_000_R3_94</strain>
    </source>
</reference>
<dbReference type="InterPro" id="IPR050245">
    <property type="entry name" value="PrsA_foldase"/>
</dbReference>
<dbReference type="Gene3D" id="3.10.50.40">
    <property type="match status" value="1"/>
</dbReference>
<dbReference type="InterPro" id="IPR023058">
    <property type="entry name" value="PPIase_PpiC_CS"/>
</dbReference>
<evidence type="ECO:0000256" key="4">
    <source>
        <dbReference type="ARBA" id="ARBA00018370"/>
    </source>
</evidence>
<evidence type="ECO:0000256" key="8">
    <source>
        <dbReference type="PROSITE-ProRule" id="PRU00278"/>
    </source>
</evidence>
<evidence type="ECO:0000256" key="6">
    <source>
        <dbReference type="ARBA" id="ARBA00030642"/>
    </source>
</evidence>
<organism evidence="11 12">
    <name type="scientific">Paracoccus denitrificans</name>
    <dbReference type="NCBI Taxonomy" id="266"/>
    <lineage>
        <taxon>Bacteria</taxon>
        <taxon>Pseudomonadati</taxon>
        <taxon>Pseudomonadota</taxon>
        <taxon>Alphaproteobacteria</taxon>
        <taxon>Rhodobacterales</taxon>
        <taxon>Paracoccaceae</taxon>
        <taxon>Paracoccus</taxon>
    </lineage>
</organism>
<accession>A0A533I7X6</accession>
<comment type="catalytic activity">
    <reaction evidence="1">
        <text>[protein]-peptidylproline (omega=180) = [protein]-peptidylproline (omega=0)</text>
        <dbReference type="Rhea" id="RHEA:16237"/>
        <dbReference type="Rhea" id="RHEA-COMP:10747"/>
        <dbReference type="Rhea" id="RHEA-COMP:10748"/>
        <dbReference type="ChEBI" id="CHEBI:83833"/>
        <dbReference type="ChEBI" id="CHEBI:83834"/>
        <dbReference type="EC" id="5.2.1.8"/>
    </reaction>
</comment>
<dbReference type="InterPro" id="IPR027304">
    <property type="entry name" value="Trigger_fact/SurA_dom_sf"/>
</dbReference>
<evidence type="ECO:0000313" key="11">
    <source>
        <dbReference type="EMBL" id="TKW67223.1"/>
    </source>
</evidence>
<dbReference type="AlphaFoldDB" id="A0A533I7X6"/>
<dbReference type="EC" id="5.2.1.8" evidence="3"/>
<proteinExistence type="inferred from homology"/>
<evidence type="ECO:0000256" key="2">
    <source>
        <dbReference type="ARBA" id="ARBA00007656"/>
    </source>
</evidence>
<dbReference type="PROSITE" id="PS50198">
    <property type="entry name" value="PPIC_PPIASE_2"/>
    <property type="match status" value="1"/>
</dbReference>
<evidence type="ECO:0000256" key="5">
    <source>
        <dbReference type="ARBA" id="ARBA00023110"/>
    </source>
</evidence>
<dbReference type="EMBL" id="VAFL01000004">
    <property type="protein sequence ID" value="TKW67223.1"/>
    <property type="molecule type" value="Genomic_DNA"/>
</dbReference>
<dbReference type="InterPro" id="IPR000297">
    <property type="entry name" value="PPIase_PpiC"/>
</dbReference>
<evidence type="ECO:0000256" key="1">
    <source>
        <dbReference type="ARBA" id="ARBA00000971"/>
    </source>
</evidence>
<evidence type="ECO:0000256" key="3">
    <source>
        <dbReference type="ARBA" id="ARBA00013194"/>
    </source>
</evidence>
<keyword evidence="5 8" id="KW-0697">Rotamase</keyword>
<feature type="signal peptide" evidence="9">
    <location>
        <begin position="1"/>
        <end position="22"/>
    </location>
</feature>
<dbReference type="PANTHER" id="PTHR47245:SF2">
    <property type="entry name" value="PEPTIDYL-PROLYL CIS-TRANS ISOMERASE HP_0175-RELATED"/>
    <property type="match status" value="1"/>
</dbReference>
<evidence type="ECO:0000313" key="12">
    <source>
        <dbReference type="Proteomes" id="UP000315344"/>
    </source>
</evidence>
<evidence type="ECO:0000259" key="10">
    <source>
        <dbReference type="PROSITE" id="PS50198"/>
    </source>
</evidence>
<dbReference type="GO" id="GO:0003755">
    <property type="term" value="F:peptidyl-prolyl cis-trans isomerase activity"/>
    <property type="evidence" value="ECO:0007669"/>
    <property type="project" value="UniProtKB-KW"/>
</dbReference>
<name>A0A533I7X6_PARDE</name>
<evidence type="ECO:0000256" key="7">
    <source>
        <dbReference type="ARBA" id="ARBA00031484"/>
    </source>
</evidence>
<keyword evidence="8 11" id="KW-0413">Isomerase</keyword>
<dbReference type="SUPFAM" id="SSF109998">
    <property type="entry name" value="Triger factor/SurA peptide-binding domain-like"/>
    <property type="match status" value="1"/>
</dbReference>
<feature type="domain" description="PpiC" evidence="10">
    <location>
        <begin position="131"/>
        <end position="222"/>
    </location>
</feature>
<comment type="caution">
    <text evidence="11">The sequence shown here is derived from an EMBL/GenBank/DDBJ whole genome shotgun (WGS) entry which is preliminary data.</text>
</comment>
<dbReference type="SUPFAM" id="SSF54534">
    <property type="entry name" value="FKBP-like"/>
    <property type="match status" value="1"/>
</dbReference>
<dbReference type="Pfam" id="PF13616">
    <property type="entry name" value="Rotamase_3"/>
    <property type="match status" value="1"/>
</dbReference>
<gene>
    <name evidence="11" type="ORF">DI616_06060</name>
</gene>
<protein>
    <recommendedName>
        <fullName evidence="4">Parvulin-like PPIase</fullName>
        <ecNumber evidence="3">5.2.1.8</ecNumber>
    </recommendedName>
    <alternativeName>
        <fullName evidence="6">Peptidyl-prolyl cis-trans isomerase plp</fullName>
    </alternativeName>
    <alternativeName>
        <fullName evidence="7">Rotamase plp</fullName>
    </alternativeName>
</protein>
<feature type="chain" id="PRO_5021901867" description="Parvulin-like PPIase" evidence="9">
    <location>
        <begin position="23"/>
        <end position="281"/>
    </location>
</feature>
<dbReference type="PROSITE" id="PS01096">
    <property type="entry name" value="PPIC_PPIASE_1"/>
    <property type="match status" value="1"/>
</dbReference>
<keyword evidence="9" id="KW-0732">Signal</keyword>
<dbReference type="PANTHER" id="PTHR47245">
    <property type="entry name" value="PEPTIDYLPROLYL ISOMERASE"/>
    <property type="match status" value="1"/>
</dbReference>
<dbReference type="InterPro" id="IPR046357">
    <property type="entry name" value="PPIase_dom_sf"/>
</dbReference>
<dbReference type="Proteomes" id="UP000315344">
    <property type="component" value="Unassembled WGS sequence"/>
</dbReference>
<evidence type="ECO:0000256" key="9">
    <source>
        <dbReference type="SAM" id="SignalP"/>
    </source>
</evidence>
<sequence>MFNRTASAIALVAALTVAPAFAQDADTVVATVDGTEITLGQMAAMKLSMPAEMAQMPAEEMWTVLLDEMVRQAALANAGEKELTALDRSFLANQRRDYLVRAMMERAADFEPSDEEIQAAYAAAFPADTPIVEYDADHILLETEEAANAVIEELANGGDFAKLAEERSTDTGSAQNGGDLGWFTADRMVPEFSEAVAAMEPGTTSTAPVQSQFGFHVIKLNETRDMTPPELTEVREALVQQVRREKVASEIQRIAGAAEVERVEGIDPGVLDQDILGVEGE</sequence>